<feature type="compositionally biased region" description="Low complexity" evidence="1">
    <location>
        <begin position="372"/>
        <end position="390"/>
    </location>
</feature>
<evidence type="ECO:0000313" key="2">
    <source>
        <dbReference type="EMBL" id="CAH0386582.1"/>
    </source>
</evidence>
<feature type="compositionally biased region" description="Polar residues" evidence="1">
    <location>
        <begin position="907"/>
        <end position="918"/>
    </location>
</feature>
<feature type="region of interest" description="Disordered" evidence="1">
    <location>
        <begin position="676"/>
        <end position="721"/>
    </location>
</feature>
<feature type="region of interest" description="Disordered" evidence="1">
    <location>
        <begin position="243"/>
        <end position="262"/>
    </location>
</feature>
<feature type="region of interest" description="Disordered" evidence="1">
    <location>
        <begin position="28"/>
        <end position="165"/>
    </location>
</feature>
<feature type="compositionally biased region" description="Low complexity" evidence="1">
    <location>
        <begin position="69"/>
        <end position="92"/>
    </location>
</feature>
<dbReference type="PANTHER" id="PTHR48125">
    <property type="entry name" value="LP07818P1"/>
    <property type="match status" value="1"/>
</dbReference>
<feature type="compositionally biased region" description="Basic and acidic residues" evidence="1">
    <location>
        <begin position="990"/>
        <end position="1050"/>
    </location>
</feature>
<feature type="region of interest" description="Disordered" evidence="1">
    <location>
        <begin position="272"/>
        <end position="312"/>
    </location>
</feature>
<dbReference type="PANTHER" id="PTHR48125:SF10">
    <property type="entry name" value="OS12G0136300 PROTEIN"/>
    <property type="match status" value="1"/>
</dbReference>
<feature type="compositionally biased region" description="Low complexity" evidence="1">
    <location>
        <begin position="51"/>
        <end position="62"/>
    </location>
</feature>
<feature type="compositionally biased region" description="Pro residues" evidence="1">
    <location>
        <begin position="1359"/>
        <end position="1372"/>
    </location>
</feature>
<feature type="compositionally biased region" description="Basic and acidic residues" evidence="1">
    <location>
        <begin position="93"/>
        <end position="109"/>
    </location>
</feature>
<feature type="compositionally biased region" description="Basic and acidic residues" evidence="1">
    <location>
        <begin position="1062"/>
        <end position="1200"/>
    </location>
</feature>
<feature type="compositionally biased region" description="Basic and acidic residues" evidence="1">
    <location>
        <begin position="919"/>
        <end position="948"/>
    </location>
</feature>
<organism evidence="2 3">
    <name type="scientific">Bemisia tabaci</name>
    <name type="common">Sweetpotato whitefly</name>
    <name type="synonym">Aleurodes tabaci</name>
    <dbReference type="NCBI Taxonomy" id="7038"/>
    <lineage>
        <taxon>Eukaryota</taxon>
        <taxon>Metazoa</taxon>
        <taxon>Ecdysozoa</taxon>
        <taxon>Arthropoda</taxon>
        <taxon>Hexapoda</taxon>
        <taxon>Insecta</taxon>
        <taxon>Pterygota</taxon>
        <taxon>Neoptera</taxon>
        <taxon>Paraneoptera</taxon>
        <taxon>Hemiptera</taxon>
        <taxon>Sternorrhyncha</taxon>
        <taxon>Aleyrodoidea</taxon>
        <taxon>Aleyrodidae</taxon>
        <taxon>Aleyrodinae</taxon>
        <taxon>Bemisia</taxon>
    </lineage>
</organism>
<feature type="compositionally biased region" description="Basic and acidic residues" evidence="1">
    <location>
        <begin position="581"/>
        <end position="612"/>
    </location>
</feature>
<feature type="compositionally biased region" description="Polar residues" evidence="1">
    <location>
        <begin position="551"/>
        <end position="565"/>
    </location>
</feature>
<sequence length="1461" mass="160768">MEQDKPGNAKKEKLEVLAPFASLEDLSPESPLAEHFAPSLPQIPEEQKKMSSTASVAASTATPAPPPGSNNNNSLGISSTPRIDISRASSSSHQDDSSPERELFGEKSGDGSNGVKLGLGFSEEMAAELRSSTEELDFQDPNEIKRRRSTLQTQQAIFDPSERKDSTCSVDFGFLSISGRQSRLSSIGSGGSAASGGSHYSAASHYSNASHLSAMSNLSKASRGSSPHRMLVETSFCGPKPLANPAPAAAPPAKPPEAAPENKLVVMKSNWVGRSHSAGSADTRERQARKEEKEHRRHRSVTPKIDDPKTQRFVSLFSEDSVDNSAEAFAAHSAAAASRAPPKFENSDLVKFVSLHGTSTESANGVPPPQGPAQGQSQGQPQAQPQAASQKNQGHAQVGHAGHRVTRPIPVPCPKVPTAAEREKQREKEKQELQNFSSEIKYMKPFTNKTLKNFIANGNGSGGQTASSKMKTIQYDKDAKHLFISLKEDKVEKLPDFPSAANGTAASATAIPAIGLEPASPPGEKKTTMEIDNKTQIFISLHEDPPGWTPPSRTQHISPAPSLQSRRSRTPELDAEPPRAPSRDRSRDSRDRSRDSRDRSRDSRRESRDNEPLVKIIPLHAGDDDDEDSNRLRVVNYAAGSEIRSLPSIPLYSLDIESGAKVYTLDLNNYADSRPARSMSQLREATRTPSPSSKYNFFRRNSESAKGCRAKSDSGSRSRKSSIFGIFKRSNSIRSNKSRSPSIEPSISNADFNYKQSQLHSHSHSQSQSQTKRYNDTADTIIIPLHSPDSDGKAPVSICGSTNPAEECDIRPASEFETPSKSQSGHRADTSVQSPASIPNSDSMASGDENKGRQNITTTAEIVTHSEDALGKLKRHDSRRSSEDTSQGQYFTEPIEEPIVERKVIAESTSTESPLTRSRSNELKRIKRESMEKLKRIDSTTLPERDELPAMQETEVPEVRPETPAGGSVEMPVGEPEVLPQVQESDSGDAEFRRSKRGKSEDRRRRESSRSRGEEHSEKRKSREEHSERRKSRGEHSERRKSKEESLESRRSRKEHSHSRKSREDSSDSRHSREESADSRKSKEETSDRRKSRDESFDRRKSREEFFECMRTKTESPPIRDEFAERRRSREESTERLKSKIEGLESRISREASAERGSSRAASSERTKSRDEPSNLKSSREERDDLKSSKEDADEPKSKSSESGSEINLKMEDAGDDIEKKSLVNQPESLEDELPYVPTTLPLERSVGLPIVPVKQRAGDLVKTCPIDRPRSTTPLTPASLDMFCASSSPITSPMPDKLLIVLPGVDLSCEKVRVRSPSQPSSWQELAEQVQSNSRRASSASTSPPPLPPRMSTFHPTRPAPKSAPPIPSPAPWVSFEEMAERRRSPKKITTLPARHSPATGASRSRSRSRNHSHNVNSAAGTGSGAGSTTVYNYVNPEDCSCECHESRIPVDKKQTPGHS</sequence>
<feature type="region of interest" description="Disordered" evidence="1">
    <location>
        <begin position="1315"/>
        <end position="1433"/>
    </location>
</feature>
<feature type="region of interest" description="Disordered" evidence="1">
    <location>
        <begin position="218"/>
        <end position="238"/>
    </location>
</feature>
<dbReference type="EMBL" id="OU963864">
    <property type="protein sequence ID" value="CAH0386582.1"/>
    <property type="molecule type" value="Genomic_DNA"/>
</dbReference>
<feature type="compositionally biased region" description="Basic residues" evidence="1">
    <location>
        <begin position="1051"/>
        <end position="1061"/>
    </location>
</feature>
<name>A0A9P0F3F4_BEMTA</name>
<feature type="compositionally biased region" description="Pro residues" evidence="1">
    <location>
        <begin position="243"/>
        <end position="258"/>
    </location>
</feature>
<gene>
    <name evidence="2" type="ORF">BEMITA_LOCUS5675</name>
</gene>
<evidence type="ECO:0000256" key="1">
    <source>
        <dbReference type="SAM" id="MobiDB-lite"/>
    </source>
</evidence>
<keyword evidence="3" id="KW-1185">Reference proteome</keyword>
<proteinExistence type="predicted"/>
<feature type="compositionally biased region" description="Basic and acidic residues" evidence="1">
    <location>
        <begin position="1209"/>
        <end position="1222"/>
    </location>
</feature>
<evidence type="ECO:0000313" key="3">
    <source>
        <dbReference type="Proteomes" id="UP001152759"/>
    </source>
</evidence>
<protein>
    <submittedName>
        <fullName evidence="2">Uncharacterized protein</fullName>
    </submittedName>
</protein>
<reference evidence="2" key="1">
    <citation type="submission" date="2021-12" db="EMBL/GenBank/DDBJ databases">
        <authorList>
            <person name="King R."/>
        </authorList>
    </citation>
    <scope>NUCLEOTIDE SEQUENCE</scope>
</reference>
<feature type="compositionally biased region" description="Basic and acidic residues" evidence="1">
    <location>
        <begin position="282"/>
        <end position="294"/>
    </location>
</feature>
<accession>A0A9P0F3F4</accession>
<feature type="region of interest" description="Disordered" evidence="1">
    <location>
        <begin position="355"/>
        <end position="437"/>
    </location>
</feature>
<feature type="compositionally biased region" description="Low complexity" evidence="1">
    <location>
        <begin position="1333"/>
        <end position="1343"/>
    </location>
</feature>
<dbReference type="Proteomes" id="UP001152759">
    <property type="component" value="Chromosome 3"/>
</dbReference>
<feature type="region of interest" description="Disordered" evidence="1">
    <location>
        <begin position="782"/>
        <end position="1232"/>
    </location>
</feature>
<feature type="region of interest" description="Disordered" evidence="1">
    <location>
        <begin position="541"/>
        <end position="628"/>
    </location>
</feature>
<feature type="compositionally biased region" description="Basic and acidic residues" evidence="1">
    <location>
        <begin position="420"/>
        <end position="432"/>
    </location>
</feature>
<dbReference type="KEGG" id="btab:109031154"/>
<feature type="compositionally biased region" description="Polar residues" evidence="1">
    <location>
        <begin position="817"/>
        <end position="844"/>
    </location>
</feature>
<feature type="compositionally biased region" description="Polar residues" evidence="1">
    <location>
        <begin position="678"/>
        <end position="695"/>
    </location>
</feature>